<organism evidence="9 10">
    <name type="scientific">Chitinophaga hostae</name>
    <dbReference type="NCBI Taxonomy" id="2831022"/>
    <lineage>
        <taxon>Bacteria</taxon>
        <taxon>Pseudomonadati</taxon>
        <taxon>Bacteroidota</taxon>
        <taxon>Chitinophagia</taxon>
        <taxon>Chitinophagales</taxon>
        <taxon>Chitinophagaceae</taxon>
        <taxon>Chitinophaga</taxon>
    </lineage>
</organism>
<dbReference type="EMBL" id="JAGTXB010000029">
    <property type="protein sequence ID" value="MBS0032171.1"/>
    <property type="molecule type" value="Genomic_DNA"/>
</dbReference>
<dbReference type="RefSeq" id="WP_211977329.1">
    <property type="nucleotide sequence ID" value="NZ_CBFHAM010000082.1"/>
</dbReference>
<feature type="transmembrane region" description="Helical" evidence="6">
    <location>
        <begin position="381"/>
        <end position="410"/>
    </location>
</feature>
<keyword evidence="5 6" id="KW-0472">Membrane</keyword>
<protein>
    <submittedName>
        <fullName evidence="9">ABC transporter permease</fullName>
    </submittedName>
</protein>
<dbReference type="PANTHER" id="PTHR30572:SF18">
    <property type="entry name" value="ABC-TYPE MACROLIDE FAMILY EXPORT SYSTEM PERMEASE COMPONENT 2"/>
    <property type="match status" value="1"/>
</dbReference>
<evidence type="ECO:0000256" key="5">
    <source>
        <dbReference type="ARBA" id="ARBA00023136"/>
    </source>
</evidence>
<feature type="transmembrane region" description="Helical" evidence="6">
    <location>
        <begin position="21"/>
        <end position="42"/>
    </location>
</feature>
<keyword evidence="2" id="KW-1003">Cell membrane</keyword>
<comment type="caution">
    <text evidence="9">The sequence shown here is derived from an EMBL/GenBank/DDBJ whole genome shotgun (WGS) entry which is preliminary data.</text>
</comment>
<feature type="domain" description="MacB-like periplasmic core" evidence="8">
    <location>
        <begin position="20"/>
        <end position="235"/>
    </location>
</feature>
<dbReference type="InterPro" id="IPR003838">
    <property type="entry name" value="ABC3_permease_C"/>
</dbReference>
<evidence type="ECO:0000259" key="8">
    <source>
        <dbReference type="Pfam" id="PF12704"/>
    </source>
</evidence>
<feature type="transmembrane region" description="Helical" evidence="6">
    <location>
        <begin position="734"/>
        <end position="753"/>
    </location>
</feature>
<comment type="subcellular location">
    <subcellularLocation>
        <location evidence="1">Cell membrane</location>
        <topology evidence="1">Multi-pass membrane protein</topology>
    </subcellularLocation>
</comment>
<accession>A0ABS5JAE4</accession>
<dbReference type="PANTHER" id="PTHR30572">
    <property type="entry name" value="MEMBRANE COMPONENT OF TRANSPORTER-RELATED"/>
    <property type="match status" value="1"/>
</dbReference>
<evidence type="ECO:0000256" key="3">
    <source>
        <dbReference type="ARBA" id="ARBA00022692"/>
    </source>
</evidence>
<feature type="transmembrane region" description="Helical" evidence="6">
    <location>
        <begin position="292"/>
        <end position="314"/>
    </location>
</feature>
<feature type="domain" description="ABC3 transporter permease C-terminal" evidence="7">
    <location>
        <begin position="298"/>
        <end position="414"/>
    </location>
</feature>
<feature type="transmembrane region" description="Helical" evidence="6">
    <location>
        <begin position="431"/>
        <end position="454"/>
    </location>
</feature>
<evidence type="ECO:0000256" key="1">
    <source>
        <dbReference type="ARBA" id="ARBA00004651"/>
    </source>
</evidence>
<evidence type="ECO:0000256" key="4">
    <source>
        <dbReference type="ARBA" id="ARBA00022989"/>
    </source>
</evidence>
<evidence type="ECO:0000256" key="2">
    <source>
        <dbReference type="ARBA" id="ARBA00022475"/>
    </source>
</evidence>
<evidence type="ECO:0000313" key="10">
    <source>
        <dbReference type="Proteomes" id="UP000676386"/>
    </source>
</evidence>
<dbReference type="Pfam" id="PF02687">
    <property type="entry name" value="FtsX"/>
    <property type="match status" value="2"/>
</dbReference>
<keyword evidence="3 6" id="KW-0812">Transmembrane</keyword>
<keyword evidence="4 6" id="KW-1133">Transmembrane helix</keyword>
<evidence type="ECO:0000256" key="6">
    <source>
        <dbReference type="SAM" id="Phobius"/>
    </source>
</evidence>
<proteinExistence type="predicted"/>
<dbReference type="InterPro" id="IPR050250">
    <property type="entry name" value="Macrolide_Exporter_MacB"/>
</dbReference>
<evidence type="ECO:0000313" key="9">
    <source>
        <dbReference type="EMBL" id="MBS0032171.1"/>
    </source>
</evidence>
<keyword evidence="10" id="KW-1185">Reference proteome</keyword>
<dbReference type="InterPro" id="IPR025857">
    <property type="entry name" value="MacB_PCD"/>
</dbReference>
<gene>
    <name evidence="9" type="ORF">KE626_32865</name>
</gene>
<dbReference type="Pfam" id="PF12704">
    <property type="entry name" value="MacB_PCD"/>
    <property type="match status" value="1"/>
</dbReference>
<sequence>MFRNYFRIALRNIWRNKSFSAITIFGLAIGMATCLLITLFVADELSYDRYNKKADRVFRVDADFYVNGNAFRERFSPSQLGTVLMQDFPQVENYVRFAYQGNILVKKGTTTLVEHNASFADSSLFDVFTLPMIAGDPKTALRNPHSIVISERMALKYFNSVDVLGKTLITDNIASYQVTGVIKDVPDQAHLHFDFIRAMSEHEDSRAANWMADNYTTYVLMRPGSTAEQLNGYLKTATRKYMESSLKKMTGSTIADVEKSGGRFRYTAIALPDIHLHSTLPAEVEPSGNIQYVYIFMAAAVIILLIACVNFMNLSTARSAGRSKEVGVRKVLGSQRSSLMFQFLTESTLTSFFALLLAVGIALVLLPFLNQLSDKHITLKAAYLVWLIPFLVVTATVIGLLAGSYPAFFLSGFEPVKVLKGKLTTGFKGSWLRNSLVVFQFTAAILLIVGTLVINNQLNFIRNKKLGYNKEQMLVLGNTQSLWIHAKSFKNEVLALPGVEAGTMTASLPTENSTSTNIYSKDAARSNGQVTGIKDWYVDCDYIPTLGMEMVSGRNFSPQMPTDTNGLLMNETAARLLGMRDIENKILYDDNNGMRPLKVLGIVKDFNAGSLRNAIPPIIFRLGEYSRNMVFRVRTNNLPALIAQIKSRYEAQDGMTGQPFVYSFMDDDFNRLYVAEQRTGSIFISFAVLAVLIASLGVFGLITYAAEQRTREIGIRKVLGASVSGIVALLSKDFLKLVLLAIVIATPLAWFMMNRWLQDFAYRVQISWTVFVLAAIIAVVITMLTVSFRAIRAAIANPVISLKAE</sequence>
<evidence type="ECO:0000259" key="7">
    <source>
        <dbReference type="Pfam" id="PF02687"/>
    </source>
</evidence>
<feature type="transmembrane region" description="Helical" evidence="6">
    <location>
        <begin position="765"/>
        <end position="786"/>
    </location>
</feature>
<name>A0ABS5JAE4_9BACT</name>
<reference evidence="9 10" key="1">
    <citation type="submission" date="2021-04" db="EMBL/GenBank/DDBJ databases">
        <title>Chitinophaga sp. nov., isolated from the rhizosphere soil.</title>
        <authorList>
            <person name="He S."/>
        </authorList>
    </citation>
    <scope>NUCLEOTIDE SEQUENCE [LARGE SCALE GENOMIC DNA]</scope>
    <source>
        <strain evidence="9 10">2R12</strain>
    </source>
</reference>
<dbReference type="Proteomes" id="UP000676386">
    <property type="component" value="Unassembled WGS sequence"/>
</dbReference>
<feature type="domain" description="ABC3 transporter permease C-terminal" evidence="7">
    <location>
        <begin position="684"/>
        <end position="797"/>
    </location>
</feature>
<feature type="transmembrane region" description="Helical" evidence="6">
    <location>
        <begin position="349"/>
        <end position="369"/>
    </location>
</feature>
<feature type="transmembrane region" description="Helical" evidence="6">
    <location>
        <begin position="682"/>
        <end position="706"/>
    </location>
</feature>